<gene>
    <name evidence="3" type="ORF">TL08_24460</name>
</gene>
<evidence type="ECO:0000313" key="3">
    <source>
        <dbReference type="EMBL" id="AOS65670.1"/>
    </source>
</evidence>
<dbReference type="InterPro" id="IPR035992">
    <property type="entry name" value="Ricin_B-like_lectins"/>
</dbReference>
<reference evidence="4" key="1">
    <citation type="submission" date="2016-03" db="EMBL/GenBank/DDBJ databases">
        <title>Complete genome sequence of the type strain Actinoalloteichus hymeniacidonis DSM 45092.</title>
        <authorList>
            <person name="Schaffert L."/>
            <person name="Albersmeier A."/>
            <person name="Winkler A."/>
            <person name="Kalinowski J."/>
            <person name="Zotchev S."/>
            <person name="Ruckert C."/>
        </authorList>
    </citation>
    <scope>NUCLEOTIDE SEQUENCE [LARGE SCALE GENOMIC DNA]</scope>
    <source>
        <strain evidence="4">HPA177(T) (DSM 45092(T))</strain>
    </source>
</reference>
<dbReference type="KEGG" id="ahm:TL08_24460"/>
<feature type="domain" description="Ricin B lectin" evidence="2">
    <location>
        <begin position="70"/>
        <end position="212"/>
    </location>
</feature>
<evidence type="ECO:0000313" key="4">
    <source>
        <dbReference type="Proteomes" id="UP000095210"/>
    </source>
</evidence>
<dbReference type="Proteomes" id="UP000095210">
    <property type="component" value="Chromosome"/>
</dbReference>
<organism evidence="3 4">
    <name type="scientific">Actinoalloteichus hymeniacidonis</name>
    <dbReference type="NCBI Taxonomy" id="340345"/>
    <lineage>
        <taxon>Bacteria</taxon>
        <taxon>Bacillati</taxon>
        <taxon>Actinomycetota</taxon>
        <taxon>Actinomycetes</taxon>
        <taxon>Pseudonocardiales</taxon>
        <taxon>Pseudonocardiaceae</taxon>
        <taxon>Actinoalloteichus</taxon>
    </lineage>
</organism>
<dbReference type="EMBL" id="CP014859">
    <property type="protein sequence ID" value="AOS65670.1"/>
    <property type="molecule type" value="Genomic_DNA"/>
</dbReference>
<dbReference type="SUPFAM" id="SSF50370">
    <property type="entry name" value="Ricin B-like lectins"/>
    <property type="match status" value="1"/>
</dbReference>
<evidence type="ECO:0000256" key="1">
    <source>
        <dbReference type="SAM" id="SignalP"/>
    </source>
</evidence>
<proteinExistence type="predicted"/>
<dbReference type="AlphaFoldDB" id="A0AAC9N0R3"/>
<dbReference type="SMART" id="SM00458">
    <property type="entry name" value="RICIN"/>
    <property type="match status" value="1"/>
</dbReference>
<dbReference type="CDD" id="cd00161">
    <property type="entry name" value="beta-trefoil_Ricin-like"/>
    <property type="match status" value="1"/>
</dbReference>
<dbReference type="PROSITE" id="PS50231">
    <property type="entry name" value="RICIN_B_LECTIN"/>
    <property type="match status" value="1"/>
</dbReference>
<dbReference type="Gene3D" id="2.80.10.50">
    <property type="match status" value="3"/>
</dbReference>
<dbReference type="RefSeq" id="WP_069852369.1">
    <property type="nucleotide sequence ID" value="NZ_CP014859.1"/>
</dbReference>
<protein>
    <submittedName>
        <fullName evidence="3">Carbohydrate-binding protein</fullName>
    </submittedName>
</protein>
<name>A0AAC9N0R3_9PSEU</name>
<accession>A0AAC9N0R3</accession>
<keyword evidence="4" id="KW-1185">Reference proteome</keyword>
<keyword evidence="1" id="KW-0732">Signal</keyword>
<dbReference type="Pfam" id="PF00652">
    <property type="entry name" value="Ricin_B_lectin"/>
    <property type="match status" value="1"/>
</dbReference>
<evidence type="ECO:0000259" key="2">
    <source>
        <dbReference type="SMART" id="SM00458"/>
    </source>
</evidence>
<feature type="chain" id="PRO_5041969892" evidence="1">
    <location>
        <begin position="30"/>
        <end position="214"/>
    </location>
</feature>
<feature type="signal peptide" evidence="1">
    <location>
        <begin position="1"/>
        <end position="29"/>
    </location>
</feature>
<dbReference type="InterPro" id="IPR000772">
    <property type="entry name" value="Ricin_B_lectin"/>
</dbReference>
<sequence>MKNIAQRAVRALVAAAATVLLISSVPAAAQDGAVADDRTPVSRGETADTGDMAVLAAPGPEWVTMYPKHTDSLWTGNQNVDRCADVADNSQANGARVILWDCAFSNNQQWAGILTVDPTRGDLSYMFANRRTGKCMDVADNSMADGARVIQYNCHNGWNQQWEAIEVGDFLYQYKNRRTGKCLDVADSSTANGSALVQWTCHSGANQQWTSYIA</sequence>